<sequence length="1218" mass="136293">MNMIMISSQRRLCTARILQCQRYAPSRNRWQSRQQCQFATRRLRNNIFIFPARRHHFTVSSLLMHEFSVKAAVSESQRRSAQLELDRMTLSTSRLLGMDLKSASCTTTTSISPRSETSSSSKDDQVNALSDAIVNEARVALHYWSRRWYMHFHPGFGRAAKGSALSLDALRQWDKLNSIGNDIDICGLESMEELTTIQSGSDTQPEFSMQYVGGDFGARQAERLLDWSLSNNLVPRGVFDLPRDSSHMEKEDKLRGQLGVSPNLACVNIIETYLLPTAYGGAGGGNGGSADTIILPDLGSHAKLAKHFTINASFVHAVADATRVMKKMIRLQSEFPDFISSDSLSVKAELNVWAKRAILLGKNQRPTVRETDSAVGCDIDDFGCSSFDPIELLKSLELEDVSTNGGEMYSDDTYTFQGCLDQMETILANAESRYILTKDERMRPSCDWYNHVLGTWARSTDIERAMERTKQILHGMEVYQNSLARSDYNVNDSSWSTTDHQQYLASPDIVSYNSVLYCLTRDPGKSRAKEAEELLRKLKERYRETKNVDVRPDEITYGLVLHSLAQAGMAHEAESLLDQLEDDKRDGAIIPSLTIYNTVLNAWANSHLPNAPKRAETLLDRMKSHASIGKNPGVEPDSISISTVILCHARSQTRRGAERGEQLLNEAVAMYLQGNARVKPDAIMFNCAISGWTNISGIESEQGSTSKQIPAIRAELLLQKMKGSQLNIQPVVQTFNQILDCWSKSETKGCADRAIELLREMPQYGVGTDEISYNSVLHAMTKESDPKWLAVAEDILQEMKEKNIPISQITYHVMMNIYAKSSDDDGANKAELLLRGMEEEGLAASDISYNICIDAFARRGDCRKAVSLLEEMMSLSNHGKVEWQPSIHSFASVVNALAKSRDLDAVSRAEEIVQRVEQLDYVSPNSILYNSLIDCVVKSRRRDNATHAEEILRRMEHMHRAGNSNVKPNAYAYSMVLTCCARSEEPGSAERAERILLNMENLYAEGLSDAVANSRCYSAAITAWARSNSPIAVDRALALIDRMEQNGKNGSPHGKPNTHCYNAYIHAIAKSQHPHKAEKCKEVLQRMTAAVADGFYDSTPSSITYSTIINACAYTRGNDEEKKEAFNLAQTCFLTLLSSKEIEPCASSFANFFRVISRHLKHGAVRDQFAEAVFLEGCARGKMDDQALNDFRRASPKVAEKILSRYRSFPAEWKKYQK</sequence>
<evidence type="ECO:0008006" key="6">
    <source>
        <dbReference type="Google" id="ProtNLM"/>
    </source>
</evidence>
<feature type="repeat" description="PPR" evidence="2">
    <location>
        <begin position="769"/>
        <end position="806"/>
    </location>
</feature>
<name>A0ABD3M403_9STRA</name>
<evidence type="ECO:0000313" key="5">
    <source>
        <dbReference type="Proteomes" id="UP001530293"/>
    </source>
</evidence>
<evidence type="ECO:0000256" key="1">
    <source>
        <dbReference type="ARBA" id="ARBA00022737"/>
    </source>
</evidence>
<evidence type="ECO:0000256" key="2">
    <source>
        <dbReference type="PROSITE-ProRule" id="PRU00708"/>
    </source>
</evidence>
<dbReference type="InterPro" id="IPR002885">
    <property type="entry name" value="PPR_rpt"/>
</dbReference>
<feature type="region of interest" description="Disordered" evidence="3">
    <location>
        <begin position="106"/>
        <end position="125"/>
    </location>
</feature>
<dbReference type="EMBL" id="JALLBG020000233">
    <property type="protein sequence ID" value="KAL3758342.1"/>
    <property type="molecule type" value="Genomic_DNA"/>
</dbReference>
<reference evidence="4 5" key="1">
    <citation type="submission" date="2024-10" db="EMBL/GenBank/DDBJ databases">
        <title>Updated reference genomes for cyclostephanoid diatoms.</title>
        <authorList>
            <person name="Roberts W.R."/>
            <person name="Alverson A.J."/>
        </authorList>
    </citation>
    <scope>NUCLEOTIDE SEQUENCE [LARGE SCALE GENOMIC DNA]</scope>
    <source>
        <strain evidence="4 5">AJA232-27</strain>
    </source>
</reference>
<feature type="repeat" description="PPR" evidence="2">
    <location>
        <begin position="845"/>
        <end position="875"/>
    </location>
</feature>
<protein>
    <recommendedName>
        <fullName evidence="6">Pentacotripeptide-repeat region of PRORP domain-containing protein</fullName>
    </recommendedName>
</protein>
<dbReference type="PANTHER" id="PTHR47942:SF63">
    <property type="entry name" value="PENTATRICOPEPTIDE REPEAT-CONTAINING PROTEIN"/>
    <property type="match status" value="1"/>
</dbReference>
<comment type="caution">
    <text evidence="4">The sequence shown here is derived from an EMBL/GenBank/DDBJ whole genome shotgun (WGS) entry which is preliminary data.</text>
</comment>
<dbReference type="InterPro" id="IPR011990">
    <property type="entry name" value="TPR-like_helical_dom_sf"/>
</dbReference>
<gene>
    <name evidence="4" type="ORF">ACHAWU_005012</name>
</gene>
<accession>A0ABD3M403</accession>
<dbReference type="Gene3D" id="1.25.40.10">
    <property type="entry name" value="Tetratricopeptide repeat domain"/>
    <property type="match status" value="5"/>
</dbReference>
<evidence type="ECO:0000313" key="4">
    <source>
        <dbReference type="EMBL" id="KAL3758342.1"/>
    </source>
</evidence>
<dbReference type="Proteomes" id="UP001530293">
    <property type="component" value="Unassembled WGS sequence"/>
</dbReference>
<evidence type="ECO:0000256" key="3">
    <source>
        <dbReference type="SAM" id="MobiDB-lite"/>
    </source>
</evidence>
<keyword evidence="5" id="KW-1185">Reference proteome</keyword>
<dbReference type="NCBIfam" id="TIGR00756">
    <property type="entry name" value="PPR"/>
    <property type="match status" value="1"/>
</dbReference>
<dbReference type="PROSITE" id="PS51375">
    <property type="entry name" value="PPR"/>
    <property type="match status" value="3"/>
</dbReference>
<feature type="compositionally biased region" description="Low complexity" evidence="3">
    <location>
        <begin position="106"/>
        <end position="120"/>
    </location>
</feature>
<dbReference type="PANTHER" id="PTHR47942">
    <property type="entry name" value="TETRATRICOPEPTIDE REPEAT (TPR)-LIKE SUPERFAMILY PROTEIN-RELATED"/>
    <property type="match status" value="1"/>
</dbReference>
<dbReference type="InterPro" id="IPR051222">
    <property type="entry name" value="PPR/CCM1_RNA-binding"/>
</dbReference>
<dbReference type="Pfam" id="PF13812">
    <property type="entry name" value="PPR_3"/>
    <property type="match status" value="1"/>
</dbReference>
<keyword evidence="1" id="KW-0677">Repeat</keyword>
<feature type="repeat" description="PPR" evidence="2">
    <location>
        <begin position="553"/>
        <end position="583"/>
    </location>
</feature>
<proteinExistence type="predicted"/>
<dbReference type="Pfam" id="PF01535">
    <property type="entry name" value="PPR"/>
    <property type="match status" value="2"/>
</dbReference>
<dbReference type="AlphaFoldDB" id="A0ABD3M403"/>
<organism evidence="4 5">
    <name type="scientific">Discostella pseudostelligera</name>
    <dbReference type="NCBI Taxonomy" id="259834"/>
    <lineage>
        <taxon>Eukaryota</taxon>
        <taxon>Sar</taxon>
        <taxon>Stramenopiles</taxon>
        <taxon>Ochrophyta</taxon>
        <taxon>Bacillariophyta</taxon>
        <taxon>Coscinodiscophyceae</taxon>
        <taxon>Thalassiosirophycidae</taxon>
        <taxon>Stephanodiscales</taxon>
        <taxon>Stephanodiscaceae</taxon>
        <taxon>Discostella</taxon>
    </lineage>
</organism>